<dbReference type="PANTHER" id="PTHR11346:SF32">
    <property type="entry name" value="GALECTIN-4"/>
    <property type="match status" value="1"/>
</dbReference>
<keyword evidence="2" id="KW-0677">Repeat</keyword>
<keyword evidence="1 3" id="KW-0430">Lectin</keyword>
<accession>A0A8S3SL29</accession>
<dbReference type="InterPro" id="IPR001079">
    <property type="entry name" value="Galectin_CRD"/>
</dbReference>
<evidence type="ECO:0000256" key="2">
    <source>
        <dbReference type="ARBA" id="ARBA00022737"/>
    </source>
</evidence>
<protein>
    <recommendedName>
        <fullName evidence="3">Galectin</fullName>
    </recommendedName>
</protein>
<dbReference type="InterPro" id="IPR013320">
    <property type="entry name" value="ConA-like_dom_sf"/>
</dbReference>
<proteinExistence type="predicted"/>
<reference evidence="5" key="1">
    <citation type="submission" date="2021-03" db="EMBL/GenBank/DDBJ databases">
        <authorList>
            <person name="Bekaert M."/>
        </authorList>
    </citation>
    <scope>NUCLEOTIDE SEQUENCE</scope>
</reference>
<organism evidence="5 6">
    <name type="scientific">Mytilus edulis</name>
    <name type="common">Blue mussel</name>
    <dbReference type="NCBI Taxonomy" id="6550"/>
    <lineage>
        <taxon>Eukaryota</taxon>
        <taxon>Metazoa</taxon>
        <taxon>Spiralia</taxon>
        <taxon>Lophotrochozoa</taxon>
        <taxon>Mollusca</taxon>
        <taxon>Bivalvia</taxon>
        <taxon>Autobranchia</taxon>
        <taxon>Pteriomorphia</taxon>
        <taxon>Mytilida</taxon>
        <taxon>Mytiloidea</taxon>
        <taxon>Mytilidae</taxon>
        <taxon>Mytilinae</taxon>
        <taxon>Mytilus</taxon>
    </lineage>
</organism>
<evidence type="ECO:0000256" key="1">
    <source>
        <dbReference type="ARBA" id="ARBA00022734"/>
    </source>
</evidence>
<evidence type="ECO:0000256" key="3">
    <source>
        <dbReference type="RuleBase" id="RU102079"/>
    </source>
</evidence>
<name>A0A8S3SL29_MYTED</name>
<dbReference type="EMBL" id="CAJPWZ010001604">
    <property type="protein sequence ID" value="CAG2218630.1"/>
    <property type="molecule type" value="Genomic_DNA"/>
</dbReference>
<dbReference type="GO" id="GO:0030246">
    <property type="term" value="F:carbohydrate binding"/>
    <property type="evidence" value="ECO:0007669"/>
    <property type="project" value="UniProtKB-UniRule"/>
</dbReference>
<comment type="caution">
    <text evidence="5">The sequence shown here is derived from an EMBL/GenBank/DDBJ whole genome shotgun (WGS) entry which is preliminary data.</text>
</comment>
<gene>
    <name evidence="5" type="ORF">MEDL_32237</name>
</gene>
<dbReference type="PANTHER" id="PTHR11346">
    <property type="entry name" value="GALECTIN"/>
    <property type="match status" value="1"/>
</dbReference>
<dbReference type="Pfam" id="PF00337">
    <property type="entry name" value="Gal-bind_lectin"/>
    <property type="match status" value="1"/>
</dbReference>
<dbReference type="PROSITE" id="PS51304">
    <property type="entry name" value="GALECTIN"/>
    <property type="match status" value="1"/>
</dbReference>
<evidence type="ECO:0000259" key="4">
    <source>
        <dbReference type="PROSITE" id="PS51304"/>
    </source>
</evidence>
<dbReference type="AlphaFoldDB" id="A0A8S3SL29"/>
<dbReference type="Gene3D" id="2.60.120.200">
    <property type="match status" value="1"/>
</dbReference>
<dbReference type="InterPro" id="IPR044156">
    <property type="entry name" value="Galectin-like"/>
</dbReference>
<dbReference type="Proteomes" id="UP000683360">
    <property type="component" value="Unassembled WGS sequence"/>
</dbReference>
<feature type="domain" description="Galectin" evidence="4">
    <location>
        <begin position="9"/>
        <end position="144"/>
    </location>
</feature>
<dbReference type="OrthoDB" id="6053087at2759"/>
<dbReference type="SMART" id="SM00276">
    <property type="entry name" value="GLECT"/>
    <property type="match status" value="1"/>
</dbReference>
<dbReference type="SMART" id="SM00908">
    <property type="entry name" value="Gal-bind_lectin"/>
    <property type="match status" value="1"/>
</dbReference>
<evidence type="ECO:0000313" key="5">
    <source>
        <dbReference type="EMBL" id="CAG2218630.1"/>
    </source>
</evidence>
<dbReference type="SUPFAM" id="SSF49899">
    <property type="entry name" value="Concanavalin A-like lectins/glucanases"/>
    <property type="match status" value="1"/>
</dbReference>
<evidence type="ECO:0000313" key="6">
    <source>
        <dbReference type="Proteomes" id="UP000683360"/>
    </source>
</evidence>
<keyword evidence="6" id="KW-1185">Reference proteome</keyword>
<dbReference type="CDD" id="cd00070">
    <property type="entry name" value="GLECT"/>
    <property type="match status" value="1"/>
</dbReference>
<sequence length="183" mass="20918">MINRVYTPSSFYIPNGLHPGKQFIMRGRVTWGTEAFSINFGCDCENETCAFHFNPRPNEGVVIRNANLGGWGDEERDYEADFPFSPGQYFDALFVCTDDKYHTKYSISKGFNYGLPSQVSDTPDIKDMLYTTTVPVSIENTAFSCSLLYFPQNRVLQPPMLVLPQSRDIKVGSWKPRRRAQFI</sequence>